<feature type="region of interest" description="Disordered" evidence="1">
    <location>
        <begin position="1"/>
        <end position="23"/>
    </location>
</feature>
<proteinExistence type="predicted"/>
<protein>
    <submittedName>
        <fullName evidence="2">Uncharacterized protein</fullName>
    </submittedName>
</protein>
<evidence type="ECO:0000256" key="1">
    <source>
        <dbReference type="SAM" id="MobiDB-lite"/>
    </source>
</evidence>
<accession>A0A2U7UEK6</accession>
<dbReference type="GeneID" id="36841353"/>
<evidence type="ECO:0000313" key="2">
    <source>
        <dbReference type="EMBL" id="AVK76898.1"/>
    </source>
</evidence>
<gene>
    <name evidence="2" type="ORF">pmac_cds_210</name>
</gene>
<feature type="compositionally biased region" description="Polar residues" evidence="1">
    <location>
        <begin position="1"/>
        <end position="11"/>
    </location>
</feature>
<name>A0A2U7UEK6_9VIRU</name>
<dbReference type="RefSeq" id="YP_009480894.1">
    <property type="nucleotide sequence ID" value="NC_037665.1"/>
</dbReference>
<dbReference type="KEGG" id="vg:36841353"/>
<dbReference type="Proteomes" id="UP000249758">
    <property type="component" value="Segment"/>
</dbReference>
<sequence>MSSTVGNASYRRTSRRSLPQGASLRPIQEATLGLPAVQGAAAPEQEGLLLGYGTAANANRGFFNTKQQIAITQQVADALNAVSQNDANAVADGAAQGIILSTGLAGPIGPERRVESYLPDLTQYYQDDRAALYVPASQVNAGIGIVAPGSFRQLEALQVGVPAGQVRIKSPLNQRSGYLKVGSKGWLNMINETAKGNTQASREAVENAIGQGALYGLAQVFRNNGINVLAKLDANDNVRFALAPGNTIESLAANPQFRRDVANWYSIYGVDPADQAKGAYGAANLALRHANKIVGPNGETDLQAVNQAIANQFAQTGSARGFGWRDNYRLPGQRRGLTAFPLRDANGNPLADPTNPNGQCAGIVGSGPGVNQTARANGNGFFGLRLYPRTRKHVGTGLNDAGVEAAPTFSCGPTSNYVVNANRQVYQRGGARATANQSLNEQLAERNALLNQTLPPELQNVFSPDALAADYVQWLQDPMGTEGTNPFFMVPGGQGRGFSVGAPSQWQSDMTPEQAALFANTDLNAAFKAQHANAVLQGLLNPQGAANVVDFGKTGGASGVANPLFQ</sequence>
<dbReference type="EMBL" id="MG011691">
    <property type="protein sequence ID" value="AVK76898.1"/>
    <property type="molecule type" value="Genomic_DNA"/>
</dbReference>
<organism evidence="2">
    <name type="scientific">Pandoravirus macleodensis</name>
    <dbReference type="NCBI Taxonomy" id="2107707"/>
    <lineage>
        <taxon>Viruses</taxon>
        <taxon>Pandoravirus</taxon>
    </lineage>
</organism>
<reference evidence="2" key="1">
    <citation type="journal article" date="2018" name="Nat. Commun.">
        <title>Diversity and evolution of the emerging Pandoraviridae family.</title>
        <authorList>
            <person name="Legendre M."/>
            <person name="Fabre E."/>
            <person name="Poirot O."/>
            <person name="Jeudy S."/>
            <person name="Lartigue A."/>
            <person name="Alempic J.M."/>
            <person name="Beucher L."/>
            <person name="Philippe N."/>
            <person name="Bertaux L."/>
            <person name="Christo-Foroux E."/>
            <person name="Labadie K."/>
            <person name="Coute Y."/>
            <person name="Abergel C."/>
            <person name="Claverie J.M."/>
        </authorList>
    </citation>
    <scope>NUCLEOTIDE SEQUENCE [LARGE SCALE GENOMIC DNA]</scope>
    <source>
        <strain evidence="2">Macleodensis</strain>
    </source>
</reference>